<organism evidence="2">
    <name type="scientific">Aplanochytrium stocchinoi</name>
    <dbReference type="NCBI Taxonomy" id="215587"/>
    <lineage>
        <taxon>Eukaryota</taxon>
        <taxon>Sar</taxon>
        <taxon>Stramenopiles</taxon>
        <taxon>Bigyra</taxon>
        <taxon>Labyrinthulomycetes</taxon>
        <taxon>Thraustochytrida</taxon>
        <taxon>Thraustochytriidae</taxon>
        <taxon>Aplanochytrium</taxon>
    </lineage>
</organism>
<accession>A0A7S3LKZ5</accession>
<keyword evidence="1" id="KW-0472">Membrane</keyword>
<name>A0A7S3LKZ5_9STRA</name>
<keyword evidence="1" id="KW-1133">Transmembrane helix</keyword>
<reference evidence="2" key="1">
    <citation type="submission" date="2021-01" db="EMBL/GenBank/DDBJ databases">
        <authorList>
            <person name="Corre E."/>
            <person name="Pelletier E."/>
            <person name="Niang G."/>
            <person name="Scheremetjew M."/>
            <person name="Finn R."/>
            <person name="Kale V."/>
            <person name="Holt S."/>
            <person name="Cochrane G."/>
            <person name="Meng A."/>
            <person name="Brown T."/>
            <person name="Cohen L."/>
        </authorList>
    </citation>
    <scope>NUCLEOTIDE SEQUENCE</scope>
    <source>
        <strain evidence="2">GSBS06</strain>
    </source>
</reference>
<evidence type="ECO:0000256" key="1">
    <source>
        <dbReference type="SAM" id="Phobius"/>
    </source>
</evidence>
<gene>
    <name evidence="2" type="ORF">ASTO00021_LOCUS2330</name>
</gene>
<protein>
    <submittedName>
        <fullName evidence="2">Uncharacterized protein</fullName>
    </submittedName>
</protein>
<feature type="transmembrane region" description="Helical" evidence="1">
    <location>
        <begin position="25"/>
        <end position="43"/>
    </location>
</feature>
<sequence>MLLNFFNSTPVPVRFQFRITRKQRWLFVNVYVLVPLYFCCSLCETEASLRNPVEDDEETKSYSDLIPTPVSMSSRSVSLAMAGVFYFTLVIIAILFLFFILCCCCCCNEQPLWLTLLELFVVDATARSYAKPQVRVEQYETYQTF</sequence>
<evidence type="ECO:0000313" key="2">
    <source>
        <dbReference type="EMBL" id="CAE0431995.1"/>
    </source>
</evidence>
<keyword evidence="1" id="KW-0812">Transmembrane</keyword>
<dbReference type="EMBL" id="HBIN01003399">
    <property type="protein sequence ID" value="CAE0431995.1"/>
    <property type="molecule type" value="Transcribed_RNA"/>
</dbReference>
<proteinExistence type="predicted"/>
<dbReference type="AlphaFoldDB" id="A0A7S3LKZ5"/>
<feature type="transmembrane region" description="Helical" evidence="1">
    <location>
        <begin position="79"/>
        <end position="101"/>
    </location>
</feature>